<reference evidence="1" key="1">
    <citation type="journal article" date="2015" name="Nature">
        <title>Complex archaea that bridge the gap between prokaryotes and eukaryotes.</title>
        <authorList>
            <person name="Spang A."/>
            <person name="Saw J.H."/>
            <person name="Jorgensen S.L."/>
            <person name="Zaremba-Niedzwiedzka K."/>
            <person name="Martijn J."/>
            <person name="Lind A.E."/>
            <person name="van Eijk R."/>
            <person name="Schleper C."/>
            <person name="Guy L."/>
            <person name="Ettema T.J."/>
        </authorList>
    </citation>
    <scope>NUCLEOTIDE SEQUENCE</scope>
</reference>
<protein>
    <submittedName>
        <fullName evidence="1">Uncharacterized protein</fullName>
    </submittedName>
</protein>
<accession>A0A0F9M1L4</accession>
<gene>
    <name evidence="1" type="ORF">LCGC14_1514250</name>
</gene>
<proteinExistence type="predicted"/>
<evidence type="ECO:0000313" key="1">
    <source>
        <dbReference type="EMBL" id="KKM63157.1"/>
    </source>
</evidence>
<organism evidence="1">
    <name type="scientific">marine sediment metagenome</name>
    <dbReference type="NCBI Taxonomy" id="412755"/>
    <lineage>
        <taxon>unclassified sequences</taxon>
        <taxon>metagenomes</taxon>
        <taxon>ecological metagenomes</taxon>
    </lineage>
</organism>
<sequence>MKSVRLMIVVLVVNALGLLEMSGTLVRASFNKSTGQTHYNALPGVEVFKAELLNKFEKMRKIRGKGYRPRTRHKRLDGWAKYTNRLFLESSPY</sequence>
<dbReference type="AlphaFoldDB" id="A0A0F9M1L4"/>
<comment type="caution">
    <text evidence="1">The sequence shown here is derived from an EMBL/GenBank/DDBJ whole genome shotgun (WGS) entry which is preliminary data.</text>
</comment>
<dbReference type="EMBL" id="LAZR01011150">
    <property type="protein sequence ID" value="KKM63157.1"/>
    <property type="molecule type" value="Genomic_DNA"/>
</dbReference>
<feature type="non-terminal residue" evidence="1">
    <location>
        <position position="93"/>
    </location>
</feature>
<name>A0A0F9M1L4_9ZZZZ</name>